<reference evidence="1" key="2">
    <citation type="submission" date="2020-09" db="EMBL/GenBank/DDBJ databases">
        <authorList>
            <person name="Sun Q."/>
            <person name="Zhou Y."/>
        </authorList>
    </citation>
    <scope>NUCLEOTIDE SEQUENCE</scope>
    <source>
        <strain evidence="1">CGMCC 4.7110</strain>
    </source>
</reference>
<dbReference type="RefSeq" id="WP_189262108.1">
    <property type="nucleotide sequence ID" value="NZ_BMML01000003.1"/>
</dbReference>
<proteinExistence type="predicted"/>
<dbReference type="EMBL" id="BMML01000003">
    <property type="protein sequence ID" value="GGM97958.1"/>
    <property type="molecule type" value="Genomic_DNA"/>
</dbReference>
<evidence type="ECO:0000313" key="1">
    <source>
        <dbReference type="EMBL" id="GGM97958.1"/>
    </source>
</evidence>
<dbReference type="Proteomes" id="UP000653411">
    <property type="component" value="Unassembled WGS sequence"/>
</dbReference>
<sequence>MRRDSKEPADQCYGQIRCAHDECVTQHEQQYRQHERGPSRHLQRQTGQVQHRIVWRLGPAFSGEKSQVRAWFTTIGARQWATFVKQRRVDVMS</sequence>
<name>A0A917X9R3_9ACTN</name>
<reference evidence="1" key="1">
    <citation type="journal article" date="2014" name="Int. J. Syst. Evol. Microbiol.">
        <title>Complete genome sequence of Corynebacterium casei LMG S-19264T (=DSM 44701T), isolated from a smear-ripened cheese.</title>
        <authorList>
            <consortium name="US DOE Joint Genome Institute (JGI-PGF)"/>
            <person name="Walter F."/>
            <person name="Albersmeier A."/>
            <person name="Kalinowski J."/>
            <person name="Ruckert C."/>
        </authorList>
    </citation>
    <scope>NUCLEOTIDE SEQUENCE</scope>
    <source>
        <strain evidence="1">CGMCC 4.7110</strain>
    </source>
</reference>
<evidence type="ECO:0000313" key="2">
    <source>
        <dbReference type="Proteomes" id="UP000653411"/>
    </source>
</evidence>
<accession>A0A917X9R3</accession>
<dbReference type="AlphaFoldDB" id="A0A917X9R3"/>
<organism evidence="1 2">
    <name type="scientific">Streptomyces fuscichromogenes</name>
    <dbReference type="NCBI Taxonomy" id="1324013"/>
    <lineage>
        <taxon>Bacteria</taxon>
        <taxon>Bacillati</taxon>
        <taxon>Actinomycetota</taxon>
        <taxon>Actinomycetes</taxon>
        <taxon>Kitasatosporales</taxon>
        <taxon>Streptomycetaceae</taxon>
        <taxon>Streptomyces</taxon>
    </lineage>
</organism>
<comment type="caution">
    <text evidence="1">The sequence shown here is derived from an EMBL/GenBank/DDBJ whole genome shotgun (WGS) entry which is preliminary data.</text>
</comment>
<gene>
    <name evidence="1" type="ORF">GCM10011578_018610</name>
</gene>
<keyword evidence="2" id="KW-1185">Reference proteome</keyword>
<protein>
    <submittedName>
        <fullName evidence="1">Uncharacterized protein</fullName>
    </submittedName>
</protein>